<dbReference type="Gene3D" id="2.60.40.10">
    <property type="entry name" value="Immunoglobulins"/>
    <property type="match status" value="6"/>
</dbReference>
<dbReference type="InterPro" id="IPR036116">
    <property type="entry name" value="FN3_sf"/>
</dbReference>
<dbReference type="Proteomes" id="UP001319827">
    <property type="component" value="Chromosome"/>
</dbReference>
<dbReference type="Gene3D" id="2.130.10.10">
    <property type="entry name" value="YVTN repeat-like/Quinoprotein amine dehydrogenase"/>
    <property type="match status" value="1"/>
</dbReference>
<dbReference type="RefSeq" id="WP_221249444.1">
    <property type="nucleotide sequence ID" value="NZ_AP024355.1"/>
</dbReference>
<dbReference type="InterPro" id="IPR013783">
    <property type="entry name" value="Ig-like_fold"/>
</dbReference>
<organism evidence="3 4">
    <name type="scientific">Desulfuromonas versatilis</name>
    <dbReference type="NCBI Taxonomy" id="2802975"/>
    <lineage>
        <taxon>Bacteria</taxon>
        <taxon>Pseudomonadati</taxon>
        <taxon>Thermodesulfobacteriota</taxon>
        <taxon>Desulfuromonadia</taxon>
        <taxon>Desulfuromonadales</taxon>
        <taxon>Desulfuromonadaceae</taxon>
        <taxon>Desulfuromonas</taxon>
    </lineage>
</organism>
<name>A0ABM8HVV7_9BACT</name>
<feature type="domain" description="Fibronectin type-III" evidence="2">
    <location>
        <begin position="1208"/>
        <end position="1306"/>
    </location>
</feature>
<dbReference type="SUPFAM" id="SSF63829">
    <property type="entry name" value="Calcium-dependent phosphotriesterase"/>
    <property type="match status" value="1"/>
</dbReference>
<reference evidence="3 4" key="1">
    <citation type="journal article" date="2016" name="C (Basel)">
        <title>Selective Growth of and Electricity Production by Marine Exoelectrogenic Bacteria in Self-Aggregated Hydrogel of Microbially Reduced Graphene Oxide.</title>
        <authorList>
            <person name="Yoshida N."/>
            <person name="Goto Y."/>
            <person name="Miyata Y."/>
        </authorList>
    </citation>
    <scope>NUCLEOTIDE SEQUENCE [LARGE SCALE GENOMIC DNA]</scope>
    <source>
        <strain evidence="3 4">NIT-T3</strain>
    </source>
</reference>
<dbReference type="EMBL" id="AP024355">
    <property type="protein sequence ID" value="BCR06062.1"/>
    <property type="molecule type" value="Genomic_DNA"/>
</dbReference>
<evidence type="ECO:0000313" key="4">
    <source>
        <dbReference type="Proteomes" id="UP001319827"/>
    </source>
</evidence>
<reference evidence="3 4" key="2">
    <citation type="journal article" date="2021" name="Int. J. Syst. Evol. Microbiol.">
        <title>Isolation and Polyphasic Characterization of Desulfuromonas versatilis sp. Nov., an Electrogenic Bacteria Capable of Versatile Metabolism Isolated from a Graphene Oxide-Reducing Enrichment Culture.</title>
        <authorList>
            <person name="Xie L."/>
            <person name="Yoshida N."/>
            <person name="Ishii S."/>
            <person name="Meng L."/>
        </authorList>
    </citation>
    <scope>NUCLEOTIDE SEQUENCE [LARGE SCALE GENOMIC DNA]</scope>
    <source>
        <strain evidence="3 4">NIT-T3</strain>
    </source>
</reference>
<dbReference type="InterPro" id="IPR015943">
    <property type="entry name" value="WD40/YVTN_repeat-like_dom_sf"/>
</dbReference>
<sequence>MRIYGKILSLFFLAAVCFLLPGAQLAFGAPVPGIDVTYTRDADFHKGTLLNLNHEGVNDQLQLGETTEPFPFIYVANSGRGSIVRIDVNTGTILGEYYTSPNGMGKNPSRTTVDQVGNVWVSNRDESGFSVDRSKGSITRVGLVIGGTRVNSDGSINPTGQFLKPPFQYNTCIDRNSDGLIKTSRAADNRLSWNNTGGADTHGGVTTAEDECIINYTRVAATNTRTVAIDANNDVWVGGANTIHEKVSGITGQPVPGTSFNLGCGGYGGLVDKNGVLWSARYGSGLLRFDTKTMTGSCLGKGRGDYGLGVDPNTGEIWHTFLEGNRVAKLAPNGTLLGIFNHGSHYAQGVVVDKGSNVWVAHSLYGSTVGHLRTDGTYVGSLTTDSGPTGVAVDANGKVWSTNYYFWTANRINPESGAVGGGGFRVGAVDKAVSLGASAYPYNYSDMTGYVALGGTSSQGTWYVVQDSGVEGNKWGTVTWNKEAEGTVPEGALILVEARTSDTEAGLSGKNFTALSNNQPFSLAGRFIEVRVTMKPSSSGEKPVLSDLRISMTPINNVRVIDTISSSNIVIDPNSFTQQPYSINYANDKAIIEWRFDAFAIGQIQDLSYRISLKSPIAGENRLVSHSLEVLYTDINGNTVRNEIGPQFVQVLDSKYATLVRTDKLTYGVEEDSVISAEITNQSQFSKTLDAKISIEDGSGALVQEVEALSGLMFAAGETKNFNGLVFNTGATYAGNYRVKLVLFDGQSQVGSAVTDFTIVPSIAVKSGLVTDKVSYNPNEEATITATVTNQSLNYAMENLTAKVTVSSQNPEGSTQLYSGTKEIPVLMQGGSTNFKSYWNTATHPAGSYLVTVEVMDASGALVSTSTRDLVISSITKPTALLKGQISLDKNSLLSGDVVTATYSVSNSGNLDLANVGLSIRTIHLTEEIEYHTIADQTALNMGATYTNNGLIDTQGYSAKDYLVVLQANIDGVEESLAGAYFRVEGAPSAPALIGPMNGADVETFTPSLVVSNAADPNDDNLTYEFEVYRDSGLSSLIVSGMAFETASSTAWTVSDQLFENETYYWRVRAYDGHLYGPWMTPAAFRVNTVNDPPTAPTISSPEDWAAVAVLNPVLTVNNSTDPDSTNLTYNFDLAFDPDFTQVVASVAGVESDDGTTSWTVPISLQENGLYYWRAQADDWLIEGPWSTVTRFFVNTANDSPSAPVVTVPANGSVVPALETDIVVTNSEDPDSTSLVYYFEVDTVATFDSATLMRSDAVAEGVNVTTWFVSGLQENTRYFVRVKASDGMAESAWSTVVKFMANTVNDPPTIPALDNPSDGTGVNSFTPTLSVHNSMDLDGDALTYEFEVYQDSALANLIAQSGSIVEMPDVTAWEVPIALVENQTYFWRARSFDGTVFSEWMPMASFMVNTANDAPGAPLLLAPADGRTLEILTPTLMVKNAIDPDSDQLTYDFEVYSNNVLIDAKTGILGGGDGTTSVTLETPLSDKTSYNWRARAFDGDRYGQWMNLATFTTHIPRVAIKTDIKFEPETLNQKSKGTWVKVDIFLPAGYKAEDVDITSIRLEEIVPAEPWPFSIHHGKDEDKLTVKFRRDAVISVLPEGQSVPVHVTGDIGSTPFEGMDIIRVIH</sequence>
<evidence type="ECO:0000259" key="2">
    <source>
        <dbReference type="PROSITE" id="PS50853"/>
    </source>
</evidence>
<dbReference type="InterPro" id="IPR003961">
    <property type="entry name" value="FN3_dom"/>
</dbReference>
<feature type="signal peptide" evidence="1">
    <location>
        <begin position="1"/>
        <end position="28"/>
    </location>
</feature>
<dbReference type="PROSITE" id="PS50853">
    <property type="entry name" value="FN3"/>
    <property type="match status" value="1"/>
</dbReference>
<accession>A0ABM8HVV7</accession>
<proteinExistence type="predicted"/>
<protein>
    <recommendedName>
        <fullName evidence="2">Fibronectin type-III domain-containing protein</fullName>
    </recommendedName>
</protein>
<gene>
    <name evidence="3" type="ORF">DESUT3_31310</name>
</gene>
<dbReference type="SUPFAM" id="SSF49265">
    <property type="entry name" value="Fibronectin type III"/>
    <property type="match status" value="1"/>
</dbReference>
<feature type="chain" id="PRO_5046614013" description="Fibronectin type-III domain-containing protein" evidence="1">
    <location>
        <begin position="29"/>
        <end position="1626"/>
    </location>
</feature>
<keyword evidence="1" id="KW-0732">Signal</keyword>
<dbReference type="CDD" id="cd00063">
    <property type="entry name" value="FN3"/>
    <property type="match status" value="1"/>
</dbReference>
<evidence type="ECO:0000313" key="3">
    <source>
        <dbReference type="EMBL" id="BCR06062.1"/>
    </source>
</evidence>
<keyword evidence="4" id="KW-1185">Reference proteome</keyword>
<evidence type="ECO:0000256" key="1">
    <source>
        <dbReference type="SAM" id="SignalP"/>
    </source>
</evidence>